<name>A0A3S4VFF1_9PAST</name>
<dbReference type="Gene3D" id="2.160.20.160">
    <property type="match status" value="1"/>
</dbReference>
<gene>
    <name evidence="4" type="ORF">NCTC8284_02899</name>
</gene>
<dbReference type="Proteomes" id="UP000278733">
    <property type="component" value="Chromosome"/>
</dbReference>
<sequence>MIANYQINQGEQLIIEARAQSNYQLVDDKTGFAPDNIITKRDGKDLKIYLNDGDMSEDIIIKDYYGDEIGETTNLLVGKHENGSIYAYIPESGLQPDAVSLLADQAVAPQALGGEELVSAFWAFNPWWLLALAPLAAGIAIAAHDGGNNSGGGDLNTQADGAAKLVEDAEVKAKALDDKIKELEADGNISAEDKATLDALKADADAAKAKADEAVKGLPADNAAKDALQGRVDAIDNRVPDVTPDQTDSSNWGVDTDGWIENDSTADNPPDTDPSDESGEDNTPQLDPTVIVTGRTVLSNPTNAVMTKIRDKNPNVPTTQIQKVGSQAQFVTGEEDNTVVVGKGDKDNISGKNSITNGLIQTNGGSDKVVITNNSINTVIDTGADNDSVDIYGNLRHTGASAPESKIDTGNGDDVLTIRGRITGLKNQLMMGDGDDTVIVAGGATGNTTAQNNMQTKTNWNAIDLGEGNDKLSMGEKGPGNIQYTDIQAGIGDDVVILKPNRGKGDLLWVNVDLGDGNDSIVVAATDIRNVYISGGAGNDTIDLSASSTQTDATRSRVISSKVDGGEGNDHIILGKIDYVDDYPVDVTGGAGDDVITFTQDYAPFLTSNRIGASISGGDGFDTVAIKGTAMISLASGTAGTQKLPEGIINFESIDMTASGGQTVKLTASDVLANSGMLYIAGDSSDTVDLGNDGSSSLGGFTKTAETTARIALDGKEHTYTAYSNGDVKVYIDDQITNII</sequence>
<protein>
    <recommendedName>
        <fullName evidence="3">Minor extracellular protease Epr GA-like domain-containing protein</fullName>
    </recommendedName>
</protein>
<evidence type="ECO:0000256" key="2">
    <source>
        <dbReference type="SAM" id="MobiDB-lite"/>
    </source>
</evidence>
<reference evidence="4 5" key="1">
    <citation type="submission" date="2018-12" db="EMBL/GenBank/DDBJ databases">
        <authorList>
            <consortium name="Pathogen Informatics"/>
        </authorList>
    </citation>
    <scope>NUCLEOTIDE SEQUENCE [LARGE SCALE GENOMIC DNA]</scope>
    <source>
        <strain evidence="4 5">NCTC8284</strain>
    </source>
</reference>
<dbReference type="PRINTS" id="PR00313">
    <property type="entry name" value="CABNDNGRPT"/>
</dbReference>
<dbReference type="STRING" id="758.GCA_000730685_00234"/>
<accession>A0A3S4VFF1</accession>
<dbReference type="InterPro" id="IPR054725">
    <property type="entry name" value="Epr_GA-like"/>
</dbReference>
<dbReference type="AlphaFoldDB" id="A0A3S4VFF1"/>
<proteinExistence type="predicted"/>
<dbReference type="KEGG" id="rpne:NCTC8284_02899"/>
<evidence type="ECO:0000313" key="5">
    <source>
        <dbReference type="Proteomes" id="UP000278733"/>
    </source>
</evidence>
<dbReference type="Pfam" id="PF22775">
    <property type="entry name" value="GA_3"/>
    <property type="match status" value="1"/>
</dbReference>
<feature type="domain" description="Minor extracellular protease Epr GA-like" evidence="3">
    <location>
        <begin position="157"/>
        <end position="244"/>
    </location>
</feature>
<organism evidence="4 5">
    <name type="scientific">Rodentibacter pneumotropicus</name>
    <dbReference type="NCBI Taxonomy" id="758"/>
    <lineage>
        <taxon>Bacteria</taxon>
        <taxon>Pseudomonadati</taxon>
        <taxon>Pseudomonadota</taxon>
        <taxon>Gammaproteobacteria</taxon>
        <taxon>Pasteurellales</taxon>
        <taxon>Pasteurellaceae</taxon>
        <taxon>Rodentibacter</taxon>
    </lineage>
</organism>
<keyword evidence="1" id="KW-0175">Coiled coil</keyword>
<evidence type="ECO:0000259" key="3">
    <source>
        <dbReference type="Pfam" id="PF22775"/>
    </source>
</evidence>
<feature type="compositionally biased region" description="Polar residues" evidence="2">
    <location>
        <begin position="244"/>
        <end position="253"/>
    </location>
</feature>
<evidence type="ECO:0000313" key="4">
    <source>
        <dbReference type="EMBL" id="VEH67702.1"/>
    </source>
</evidence>
<feature type="region of interest" description="Disordered" evidence="2">
    <location>
        <begin position="235"/>
        <end position="289"/>
    </location>
</feature>
<evidence type="ECO:0000256" key="1">
    <source>
        <dbReference type="SAM" id="Coils"/>
    </source>
</evidence>
<dbReference type="EMBL" id="LR134405">
    <property type="protein sequence ID" value="VEH67702.1"/>
    <property type="molecule type" value="Genomic_DNA"/>
</dbReference>
<feature type="coiled-coil region" evidence="1">
    <location>
        <begin position="166"/>
        <end position="217"/>
    </location>
</feature>